<protein>
    <submittedName>
        <fullName evidence="9">ABC transporter permease protein</fullName>
    </submittedName>
</protein>
<dbReference type="AlphaFoldDB" id="A0AA87U3N0"/>
<dbReference type="InterPro" id="IPR000515">
    <property type="entry name" value="MetI-like"/>
</dbReference>
<accession>A0AA87U3N0</accession>
<evidence type="ECO:0000256" key="4">
    <source>
        <dbReference type="ARBA" id="ARBA00022692"/>
    </source>
</evidence>
<evidence type="ECO:0000256" key="2">
    <source>
        <dbReference type="ARBA" id="ARBA00022448"/>
    </source>
</evidence>
<dbReference type="Pfam" id="PF00528">
    <property type="entry name" value="BPD_transp_1"/>
    <property type="match status" value="1"/>
</dbReference>
<dbReference type="CDD" id="cd06261">
    <property type="entry name" value="TM_PBP2"/>
    <property type="match status" value="1"/>
</dbReference>
<dbReference type="Gene3D" id="1.10.3720.10">
    <property type="entry name" value="MetI-like"/>
    <property type="match status" value="1"/>
</dbReference>
<dbReference type="PANTHER" id="PTHR43163">
    <property type="entry name" value="DIPEPTIDE TRANSPORT SYSTEM PERMEASE PROTEIN DPPB-RELATED"/>
    <property type="match status" value="1"/>
</dbReference>
<dbReference type="InterPro" id="IPR045621">
    <property type="entry name" value="BPD_transp_1_N"/>
</dbReference>
<name>A0AA87U3N0_RHIRH</name>
<organism evidence="9 10">
    <name type="scientific">Rhizobium rhizogenes NBRC 13257</name>
    <dbReference type="NCBI Taxonomy" id="1220581"/>
    <lineage>
        <taxon>Bacteria</taxon>
        <taxon>Pseudomonadati</taxon>
        <taxon>Pseudomonadota</taxon>
        <taxon>Alphaproteobacteria</taxon>
        <taxon>Hyphomicrobiales</taxon>
        <taxon>Rhizobiaceae</taxon>
        <taxon>Rhizobium/Agrobacterium group</taxon>
        <taxon>Rhizobium</taxon>
    </lineage>
</organism>
<dbReference type="SUPFAM" id="SSF161098">
    <property type="entry name" value="MetI-like"/>
    <property type="match status" value="1"/>
</dbReference>
<keyword evidence="6 7" id="KW-0472">Membrane</keyword>
<feature type="transmembrane region" description="Helical" evidence="7">
    <location>
        <begin position="293"/>
        <end position="316"/>
    </location>
</feature>
<evidence type="ECO:0000256" key="6">
    <source>
        <dbReference type="ARBA" id="ARBA00023136"/>
    </source>
</evidence>
<dbReference type="EMBL" id="BAYX01000003">
    <property type="protein sequence ID" value="GAJ92364.1"/>
    <property type="molecule type" value="Genomic_DNA"/>
</dbReference>
<comment type="similarity">
    <text evidence="7">Belongs to the binding-protein-dependent transport system permease family.</text>
</comment>
<evidence type="ECO:0000256" key="1">
    <source>
        <dbReference type="ARBA" id="ARBA00004651"/>
    </source>
</evidence>
<keyword evidence="5 7" id="KW-1133">Transmembrane helix</keyword>
<dbReference type="PANTHER" id="PTHR43163:SF6">
    <property type="entry name" value="DIPEPTIDE TRANSPORT SYSTEM PERMEASE PROTEIN DPPB-RELATED"/>
    <property type="match status" value="1"/>
</dbReference>
<feature type="transmembrane region" description="Helical" evidence="7">
    <location>
        <begin position="193"/>
        <end position="213"/>
    </location>
</feature>
<dbReference type="Pfam" id="PF19300">
    <property type="entry name" value="BPD_transp_1_N"/>
    <property type="match status" value="1"/>
</dbReference>
<evidence type="ECO:0000256" key="5">
    <source>
        <dbReference type="ARBA" id="ARBA00022989"/>
    </source>
</evidence>
<feature type="transmembrane region" description="Helical" evidence="7">
    <location>
        <begin position="119"/>
        <end position="146"/>
    </location>
</feature>
<dbReference type="InterPro" id="IPR035906">
    <property type="entry name" value="MetI-like_sf"/>
</dbReference>
<dbReference type="GO" id="GO:0005886">
    <property type="term" value="C:plasma membrane"/>
    <property type="evidence" value="ECO:0007669"/>
    <property type="project" value="UniProtKB-SubCell"/>
</dbReference>
<feature type="transmembrane region" description="Helical" evidence="7">
    <location>
        <begin position="248"/>
        <end position="273"/>
    </location>
</feature>
<comment type="subcellular location">
    <subcellularLocation>
        <location evidence="1 7">Cell membrane</location>
        <topology evidence="1 7">Multi-pass membrane protein</topology>
    </subcellularLocation>
</comment>
<proteinExistence type="inferred from homology"/>
<evidence type="ECO:0000313" key="9">
    <source>
        <dbReference type="EMBL" id="GAJ92364.1"/>
    </source>
</evidence>
<dbReference type="PROSITE" id="PS50928">
    <property type="entry name" value="ABC_TM1"/>
    <property type="match status" value="1"/>
</dbReference>
<keyword evidence="2 7" id="KW-0813">Transport</keyword>
<evidence type="ECO:0000256" key="3">
    <source>
        <dbReference type="ARBA" id="ARBA00022475"/>
    </source>
</evidence>
<feature type="transmembrane region" description="Helical" evidence="7">
    <location>
        <begin position="158"/>
        <end position="181"/>
    </location>
</feature>
<comment type="caution">
    <text evidence="9">The sequence shown here is derived from an EMBL/GenBank/DDBJ whole genome shotgun (WGS) entry which is preliminary data.</text>
</comment>
<dbReference type="Proteomes" id="UP000026941">
    <property type="component" value="Unassembled WGS sequence"/>
</dbReference>
<evidence type="ECO:0000256" key="7">
    <source>
        <dbReference type="RuleBase" id="RU363032"/>
    </source>
</evidence>
<dbReference type="GO" id="GO:0055085">
    <property type="term" value="P:transmembrane transport"/>
    <property type="evidence" value="ECO:0007669"/>
    <property type="project" value="InterPro"/>
</dbReference>
<evidence type="ECO:0000313" key="10">
    <source>
        <dbReference type="Proteomes" id="UP000026941"/>
    </source>
</evidence>
<sequence length="331" mass="35451">MARHFAGPTSVEGMVIGMTRYILSRIGQSLLVLWAAFTVSFVLLQSMPGDAVLIKFQSPDYGLSPEQLADIRAAYGADGSILQQYVHTIWNFLTGHFGYSLQAGVAVSTLIATNLPSTLLLAGFGFLVAAILAVLIAVLSNLPGLAWLRGAIQSLPSLFISVPTFWLGIMFIQIFSFRFRLVPVINPGPWEGLVLPILTVAVPISAPLAQILLKNIDEVLTRPFVPVARAKGLSHMQVLWRHVAKNTLLPVLTVAGLLLGQLIASAVVTETVFGLNGIGGLTKQAVDSQDVAVLQAIVVIAATAFVTINLVVDLLYPVLDPRLKAKLGTTR</sequence>
<keyword evidence="4 7" id="KW-0812">Transmembrane</keyword>
<reference evidence="9 10" key="1">
    <citation type="submission" date="2014-05" db="EMBL/GenBank/DDBJ databases">
        <title>Whole genome shotgun sequence of Rhizobium rhizogenes NBRC 13257.</title>
        <authorList>
            <person name="Katano-Makiyama Y."/>
            <person name="Hosoyama A."/>
            <person name="Hashimoto M."/>
            <person name="Hosoyama Y."/>
            <person name="Noguchi M."/>
            <person name="Tsuchikane K."/>
            <person name="Kimura A."/>
            <person name="Ohji S."/>
            <person name="Ichikawa N."/>
            <person name="Yamazoe A."/>
            <person name="Fujita N."/>
        </authorList>
    </citation>
    <scope>NUCLEOTIDE SEQUENCE [LARGE SCALE GENOMIC DNA]</scope>
    <source>
        <strain evidence="9 10">NBRC 13257</strain>
    </source>
</reference>
<feature type="transmembrane region" description="Helical" evidence="7">
    <location>
        <begin position="21"/>
        <end position="44"/>
    </location>
</feature>
<evidence type="ECO:0000259" key="8">
    <source>
        <dbReference type="PROSITE" id="PS50928"/>
    </source>
</evidence>
<gene>
    <name evidence="9" type="ORF">RRH01S_03_04380</name>
</gene>
<keyword evidence="3" id="KW-1003">Cell membrane</keyword>
<feature type="domain" description="ABC transmembrane type-1" evidence="8">
    <location>
        <begin position="115"/>
        <end position="316"/>
    </location>
</feature>